<dbReference type="InterPro" id="IPR011330">
    <property type="entry name" value="Glyco_hydro/deAcase_b/a-brl"/>
</dbReference>
<dbReference type="InterPro" id="IPR002509">
    <property type="entry name" value="NODB_dom"/>
</dbReference>
<dbReference type="GO" id="GO:0046872">
    <property type="term" value="F:metal ion binding"/>
    <property type="evidence" value="ECO:0007669"/>
    <property type="project" value="UniProtKB-KW"/>
</dbReference>
<evidence type="ECO:0000313" key="6">
    <source>
        <dbReference type="EMBL" id="GBU05523.1"/>
    </source>
</evidence>
<dbReference type="SUPFAM" id="SSF69360">
    <property type="entry name" value="Cell wall binding repeat"/>
    <property type="match status" value="1"/>
</dbReference>
<keyword evidence="3" id="KW-0378">Hydrolase</keyword>
<dbReference type="Gene3D" id="2.10.270.10">
    <property type="entry name" value="Cholin Binding"/>
    <property type="match status" value="1"/>
</dbReference>
<dbReference type="PANTHER" id="PTHR10587">
    <property type="entry name" value="GLYCOSYL TRANSFERASE-RELATED"/>
    <property type="match status" value="1"/>
</dbReference>
<accession>A0A4R3JNB5</accession>
<name>A0A4R3JNB5_9FIRM</name>
<dbReference type="RefSeq" id="WP_116441864.1">
    <property type="nucleotide sequence ID" value="NZ_BHEO01000008.1"/>
</dbReference>
<proteinExistence type="predicted"/>
<dbReference type="PANTHER" id="PTHR10587:SF133">
    <property type="entry name" value="CHITIN DEACETYLASE 1-RELATED"/>
    <property type="match status" value="1"/>
</dbReference>
<keyword evidence="2" id="KW-0677">Repeat</keyword>
<dbReference type="InterPro" id="IPR050248">
    <property type="entry name" value="Polysacc_deacetylase_ArnD"/>
</dbReference>
<dbReference type="Gene3D" id="3.20.20.370">
    <property type="entry name" value="Glycoside hydrolase/deacetylase"/>
    <property type="match status" value="1"/>
</dbReference>
<dbReference type="InterPro" id="IPR018337">
    <property type="entry name" value="Cell_wall/Cho-bd_repeat"/>
</dbReference>
<evidence type="ECO:0000256" key="4">
    <source>
        <dbReference type="PROSITE-ProRule" id="PRU00591"/>
    </source>
</evidence>
<dbReference type="AlphaFoldDB" id="A0A4R3JNB5"/>
<evidence type="ECO:0000313" key="8">
    <source>
        <dbReference type="Proteomes" id="UP000294613"/>
    </source>
</evidence>
<evidence type="ECO:0000313" key="7">
    <source>
        <dbReference type="EMBL" id="TCS67998.1"/>
    </source>
</evidence>
<evidence type="ECO:0000256" key="1">
    <source>
        <dbReference type="ARBA" id="ARBA00022723"/>
    </source>
</evidence>
<reference evidence="7 8" key="2">
    <citation type="submission" date="2019-03" db="EMBL/GenBank/DDBJ databases">
        <title>Genomic Encyclopedia of Type Strains, Phase IV (KMG-IV): sequencing the most valuable type-strain genomes for metagenomic binning, comparative biology and taxonomic classification.</title>
        <authorList>
            <person name="Goeker M."/>
        </authorList>
    </citation>
    <scope>NUCLEOTIDE SEQUENCE [LARGE SCALE GENOMIC DNA]</scope>
    <source>
        <strain evidence="7 8">DSM 103426</strain>
    </source>
</reference>
<keyword evidence="9" id="KW-1185">Reference proteome</keyword>
<dbReference type="Pfam" id="PF01522">
    <property type="entry name" value="Polysacc_deac_1"/>
    <property type="match status" value="1"/>
</dbReference>
<gene>
    <name evidence="7" type="ORF">EDD74_11236</name>
    <name evidence="6" type="ORF">FAEUMB_20640</name>
</gene>
<feature type="domain" description="NodB homology" evidence="5">
    <location>
        <begin position="217"/>
        <end position="390"/>
    </location>
</feature>
<dbReference type="PROSITE" id="PS51677">
    <property type="entry name" value="NODB"/>
    <property type="match status" value="1"/>
</dbReference>
<evidence type="ECO:0000256" key="2">
    <source>
        <dbReference type="ARBA" id="ARBA00022737"/>
    </source>
</evidence>
<dbReference type="Proteomes" id="UP000702954">
    <property type="component" value="Unassembled WGS sequence"/>
</dbReference>
<evidence type="ECO:0000259" key="5">
    <source>
        <dbReference type="PROSITE" id="PS51677"/>
    </source>
</evidence>
<dbReference type="EMBL" id="BHEO01000008">
    <property type="protein sequence ID" value="GBU05523.1"/>
    <property type="molecule type" value="Genomic_DNA"/>
</dbReference>
<organism evidence="7 8">
    <name type="scientific">Faecalimonas umbilicata</name>
    <dbReference type="NCBI Taxonomy" id="1912855"/>
    <lineage>
        <taxon>Bacteria</taxon>
        <taxon>Bacillati</taxon>
        <taxon>Bacillota</taxon>
        <taxon>Clostridia</taxon>
        <taxon>Lachnospirales</taxon>
        <taxon>Lachnospiraceae</taxon>
        <taxon>Faecalimonas</taxon>
    </lineage>
</organism>
<dbReference type="GO" id="GO:0005975">
    <property type="term" value="P:carbohydrate metabolic process"/>
    <property type="evidence" value="ECO:0007669"/>
    <property type="project" value="InterPro"/>
</dbReference>
<reference evidence="6 9" key="1">
    <citation type="journal article" date="2018" name="Int. J. Syst. Evol. Microbiol.">
        <title>Draft Genome Sequence of Faecalimonas umbilicata JCM 30896T, an Acetate-Producing Bacterium Isolated from Human Feces.</title>
        <authorList>
            <person name="Sakamoto M."/>
            <person name="Ikeyama N."/>
            <person name="Yuki M."/>
            <person name="Ohkuma M."/>
        </authorList>
    </citation>
    <scope>NUCLEOTIDE SEQUENCE [LARGE SCALE GENOMIC DNA]</scope>
    <source>
        <strain evidence="6 9">EGH7</strain>
    </source>
</reference>
<feature type="repeat" description="Cell wall-binding" evidence="4">
    <location>
        <begin position="166"/>
        <end position="185"/>
    </location>
</feature>
<keyword evidence="1" id="KW-0479">Metal-binding</keyword>
<protein>
    <submittedName>
        <fullName evidence="7">Peptidoglycan/xylan/chitin deacetylase (PgdA/CDA1 family)</fullName>
    </submittedName>
</protein>
<dbReference type="GO" id="GO:0016020">
    <property type="term" value="C:membrane"/>
    <property type="evidence" value="ECO:0007669"/>
    <property type="project" value="TreeGrafter"/>
</dbReference>
<sequence>MRQIKRVRKRERVKKKLISIVVLCLLSVILFSTAAASEKSGLAVISMKAKSETMYQDSELPKFSVDIHGEGAMKTTLDEKEQYTAQQFMESLTEGKDYTLECESDGTKEGTFPVKIKLSDDLQKKLEGELSQSVFFETRDGTLTVKNKYGEWDGKKFQQPDGTYVQNGWVEDDGEKYYFDGEGNLVTGELRIGVKTYRFAKDGKLKSEESSIDPNKPMLALTFDDGPGKRTGELLDQLEKYNSRATFFMLGQNAQNNGELIKRMAKQGCELSNHSMTHANLSTMDPAGILDEVDGTNRIINGFVANGTTTLRPPYGAVSDTLKQTVKMPFIMWSVDTLDWQTKNAKATVDSVLNTVKDGDIVLMHDIHSTTIDAALELIPKLVEQGYQLVTVSELAEARGVVLENGHQYYSFPPGAAESGEAKVQPQEEVFEGEYHHEEVNEQQQ</sequence>
<dbReference type="EMBL" id="SLZV01000012">
    <property type="protein sequence ID" value="TCS67998.1"/>
    <property type="molecule type" value="Genomic_DNA"/>
</dbReference>
<evidence type="ECO:0000256" key="3">
    <source>
        <dbReference type="ARBA" id="ARBA00022801"/>
    </source>
</evidence>
<dbReference type="GO" id="GO:0016810">
    <property type="term" value="F:hydrolase activity, acting on carbon-nitrogen (but not peptide) bonds"/>
    <property type="evidence" value="ECO:0007669"/>
    <property type="project" value="InterPro"/>
</dbReference>
<dbReference type="Proteomes" id="UP000294613">
    <property type="component" value="Unassembled WGS sequence"/>
</dbReference>
<dbReference type="SUPFAM" id="SSF88713">
    <property type="entry name" value="Glycoside hydrolase/deacetylase"/>
    <property type="match status" value="1"/>
</dbReference>
<dbReference type="PROSITE" id="PS51170">
    <property type="entry name" value="CW"/>
    <property type="match status" value="1"/>
</dbReference>
<dbReference type="CDD" id="cd10954">
    <property type="entry name" value="CE4_CtAXE_like"/>
    <property type="match status" value="1"/>
</dbReference>
<evidence type="ECO:0000313" key="9">
    <source>
        <dbReference type="Proteomes" id="UP000702954"/>
    </source>
</evidence>
<comment type="caution">
    <text evidence="7">The sequence shown here is derived from an EMBL/GenBank/DDBJ whole genome shotgun (WGS) entry which is preliminary data.</text>
</comment>